<dbReference type="InterPro" id="IPR007930">
    <property type="entry name" value="DUF724"/>
</dbReference>
<feature type="region of interest" description="Disordered" evidence="4">
    <location>
        <begin position="156"/>
        <end position="242"/>
    </location>
</feature>
<evidence type="ECO:0000256" key="3">
    <source>
        <dbReference type="SAM" id="Coils"/>
    </source>
</evidence>
<feature type="coiled-coil region" evidence="3">
    <location>
        <begin position="453"/>
        <end position="508"/>
    </location>
</feature>
<feature type="compositionally biased region" description="Basic and acidic residues" evidence="4">
    <location>
        <begin position="9"/>
        <end position="22"/>
    </location>
</feature>
<keyword evidence="1" id="KW-0813">Transport</keyword>
<gene>
    <name evidence="5" type="ORF">Din_022306</name>
</gene>
<organism evidence="5">
    <name type="scientific">Davidia involucrata</name>
    <name type="common">Dove tree</name>
    <dbReference type="NCBI Taxonomy" id="16924"/>
    <lineage>
        <taxon>Eukaryota</taxon>
        <taxon>Viridiplantae</taxon>
        <taxon>Streptophyta</taxon>
        <taxon>Embryophyta</taxon>
        <taxon>Tracheophyta</taxon>
        <taxon>Spermatophyta</taxon>
        <taxon>Magnoliopsida</taxon>
        <taxon>eudicotyledons</taxon>
        <taxon>Gunneridae</taxon>
        <taxon>Pentapetalae</taxon>
        <taxon>asterids</taxon>
        <taxon>Cornales</taxon>
        <taxon>Nyssaceae</taxon>
        <taxon>Davidia</taxon>
    </lineage>
</organism>
<keyword evidence="3" id="KW-0175">Coiled coil</keyword>
<dbReference type="AlphaFoldDB" id="A0A5B7A9N5"/>
<feature type="region of interest" description="Disordered" evidence="4">
    <location>
        <begin position="1"/>
        <end position="116"/>
    </location>
</feature>
<sequence length="517" mass="58350">MKQSKRRQKVGELENHTTDPVKRKGRQPKSQVKSPQPSAGGLECDGMRGSQAKTPHHFPSEESLKLMRDQKQQINDPARHKIKEINQLEEGGESNQKKRRGRPPKLLVKSPKASVADKVHNEDVVAADEVVVKDCITIESELPTITGAVSTSMRDLLPGKECLNPNGDDKKLLKSPLRQNNKLSSTKKVPSAKKEKLQNEKVVQASSKQLEKHSSKRGRRRSVSVNIEPPIQDSQDASRGKTAEVFETDCMMKGVDLAIDKLPCSVSDDEPLSMWFEGMHFPTAVDGSRVSPGRAVEQCTEASEKQKEIVVQSPADDANGDIMPDEDRSLPFVKTFPLWEMIESMEVFRMMPQKPHFRPLDSCKESSREGLAIGCMVTFSSVVKKISELHFDDPRSVFDDSYETLVNLENHGFDVKMVWDRLTGLLSIKDKQEQLQYQSKELRSQMVEHIHEKTKIDEEIDEIDKKIRELQEKRSSSMSMKKIKDSEIASLQSRVDAINEDIKSIQLDFEGLTAAPW</sequence>
<name>A0A5B7A9N5_DAVIN</name>
<proteinExistence type="predicted"/>
<evidence type="ECO:0000256" key="1">
    <source>
        <dbReference type="ARBA" id="ARBA00022448"/>
    </source>
</evidence>
<evidence type="ECO:0000256" key="2">
    <source>
        <dbReference type="ARBA" id="ARBA00022604"/>
    </source>
</evidence>
<evidence type="ECO:0000256" key="4">
    <source>
        <dbReference type="SAM" id="MobiDB-lite"/>
    </source>
</evidence>
<dbReference type="EMBL" id="GHES01022306">
    <property type="protein sequence ID" value="MPA52865.1"/>
    <property type="molecule type" value="Transcribed_RNA"/>
</dbReference>
<accession>A0A5B7A9N5</accession>
<protein>
    <submittedName>
        <fullName evidence="5">Uncharacterized protein</fullName>
    </submittedName>
</protein>
<reference evidence="5" key="1">
    <citation type="submission" date="2019-08" db="EMBL/GenBank/DDBJ databases">
        <title>Reference gene set and small RNA set construction with multiple tissues from Davidia involucrata Baill.</title>
        <authorList>
            <person name="Yang H."/>
            <person name="Zhou C."/>
            <person name="Li G."/>
            <person name="Wang J."/>
            <person name="Gao P."/>
            <person name="Wang M."/>
            <person name="Wang R."/>
            <person name="Zhao Y."/>
        </authorList>
    </citation>
    <scope>NUCLEOTIDE SEQUENCE</scope>
    <source>
        <tissue evidence="5">Mixed with DoveR01_LX</tissue>
    </source>
</reference>
<feature type="compositionally biased region" description="Basic and acidic residues" evidence="4">
    <location>
        <begin position="58"/>
        <end position="86"/>
    </location>
</feature>
<feature type="compositionally biased region" description="Polar residues" evidence="4">
    <location>
        <begin position="28"/>
        <end position="37"/>
    </location>
</feature>
<feature type="compositionally biased region" description="Polar residues" evidence="4">
    <location>
        <begin position="177"/>
        <end position="188"/>
    </location>
</feature>
<dbReference type="Pfam" id="PF05266">
    <property type="entry name" value="DUF724"/>
    <property type="match status" value="1"/>
</dbReference>
<keyword evidence="2" id="KW-0341">Growth regulation</keyword>
<evidence type="ECO:0000313" key="5">
    <source>
        <dbReference type="EMBL" id="MPA52865.1"/>
    </source>
</evidence>